<feature type="signal peptide" evidence="1">
    <location>
        <begin position="1"/>
        <end position="22"/>
    </location>
</feature>
<keyword evidence="3" id="KW-1185">Reference proteome</keyword>
<dbReference type="RefSeq" id="WP_231060195.1">
    <property type="nucleotide sequence ID" value="NZ_JAJNOC010000009.1"/>
</dbReference>
<sequence>MPVPYRPLIAALALGLSLSSQAAVLNVDVGSQLPRIDLVKAGTHHYLRFMRTPSTGASQPIDIWTREIRFEERGGKRRMRIVQRWDGVLPKPSVRTFDSWFEAGTFRPLTHQRVSEMDGKRVVEGFVFAPDKVTGMQDLAENTHKDLSVVSNEPTYNFETDIEFMQALPLAEGLDARVNFYHPGGSMAPQRYSFRVTGSAAIAGPGGPVDCWVVKTDYNRPGSESTFWFAKGSQQMVRQESPLPDGRVMVKTLID</sequence>
<organism evidence="2 3">
    <name type="scientific">Massilia phyllostachyos</name>
    <dbReference type="NCBI Taxonomy" id="2898585"/>
    <lineage>
        <taxon>Bacteria</taxon>
        <taxon>Pseudomonadati</taxon>
        <taxon>Pseudomonadota</taxon>
        <taxon>Betaproteobacteria</taxon>
        <taxon>Burkholderiales</taxon>
        <taxon>Oxalobacteraceae</taxon>
        <taxon>Telluria group</taxon>
        <taxon>Massilia</taxon>
    </lineage>
</organism>
<name>A0ABS8QDA2_9BURK</name>
<evidence type="ECO:0000313" key="3">
    <source>
        <dbReference type="Proteomes" id="UP001179361"/>
    </source>
</evidence>
<accession>A0ABS8QDA2</accession>
<dbReference type="Proteomes" id="UP001179361">
    <property type="component" value="Unassembled WGS sequence"/>
</dbReference>
<feature type="chain" id="PRO_5047449493" evidence="1">
    <location>
        <begin position="23"/>
        <end position="255"/>
    </location>
</feature>
<dbReference type="EMBL" id="JAJNOC010000009">
    <property type="protein sequence ID" value="MCD2518926.1"/>
    <property type="molecule type" value="Genomic_DNA"/>
</dbReference>
<dbReference type="InterPro" id="IPR021457">
    <property type="entry name" value="DUF3108"/>
</dbReference>
<evidence type="ECO:0000313" key="2">
    <source>
        <dbReference type="EMBL" id="MCD2518926.1"/>
    </source>
</evidence>
<reference evidence="2" key="1">
    <citation type="submission" date="2021-11" db="EMBL/GenBank/DDBJ databases">
        <title>The complete genome of Massilia sp sp. G4R7.</title>
        <authorList>
            <person name="Liu L."/>
            <person name="Yue J."/>
            <person name="Yuan J."/>
            <person name="Yang F."/>
            <person name="Li L."/>
        </authorList>
    </citation>
    <scope>NUCLEOTIDE SEQUENCE</scope>
    <source>
        <strain evidence="2">G4R7</strain>
    </source>
</reference>
<keyword evidence="1" id="KW-0732">Signal</keyword>
<dbReference type="Pfam" id="PF11306">
    <property type="entry name" value="DUF3108"/>
    <property type="match status" value="1"/>
</dbReference>
<gene>
    <name evidence="2" type="ORF">LQ564_21740</name>
</gene>
<proteinExistence type="predicted"/>
<evidence type="ECO:0000256" key="1">
    <source>
        <dbReference type="SAM" id="SignalP"/>
    </source>
</evidence>
<protein>
    <submittedName>
        <fullName evidence="2">DUF3108 domain-containing protein</fullName>
    </submittedName>
</protein>
<comment type="caution">
    <text evidence="2">The sequence shown here is derived from an EMBL/GenBank/DDBJ whole genome shotgun (WGS) entry which is preliminary data.</text>
</comment>